<dbReference type="Pfam" id="PF26421">
    <property type="entry name" value="Avidin_like"/>
    <property type="match status" value="1"/>
</dbReference>
<proteinExistence type="predicted"/>
<dbReference type="InterPro" id="IPR058595">
    <property type="entry name" value="Avidin-like"/>
</dbReference>
<feature type="region of interest" description="Disordered" evidence="1">
    <location>
        <begin position="1"/>
        <end position="25"/>
    </location>
</feature>
<organism evidence="2 3">
    <name type="scientific">Halobaculum lipolyticum</name>
    <dbReference type="NCBI Taxonomy" id="3032001"/>
    <lineage>
        <taxon>Archaea</taxon>
        <taxon>Methanobacteriati</taxon>
        <taxon>Methanobacteriota</taxon>
        <taxon>Stenosarchaea group</taxon>
        <taxon>Halobacteria</taxon>
        <taxon>Halobacteriales</taxon>
        <taxon>Haloferacaceae</taxon>
        <taxon>Halobaculum</taxon>
    </lineage>
</organism>
<evidence type="ECO:0000313" key="3">
    <source>
        <dbReference type="Proteomes" id="UP001596461"/>
    </source>
</evidence>
<dbReference type="EMBL" id="JBHTAH010000001">
    <property type="protein sequence ID" value="MFC7068440.1"/>
    <property type="molecule type" value="Genomic_DNA"/>
</dbReference>
<name>A0ABD5WAC6_9EURY</name>
<protein>
    <submittedName>
        <fullName evidence="2">Uncharacterized protein</fullName>
    </submittedName>
</protein>
<dbReference type="AlphaFoldDB" id="A0ABD5WAC6"/>
<evidence type="ECO:0000313" key="2">
    <source>
        <dbReference type="EMBL" id="MFC7068440.1"/>
    </source>
</evidence>
<comment type="caution">
    <text evidence="2">The sequence shown here is derived from an EMBL/GenBank/DDBJ whole genome shotgun (WGS) entry which is preliminary data.</text>
</comment>
<dbReference type="GeneID" id="81126342"/>
<sequence>MATDSSFDGRTLVGVSNDDAGDVGTETRVRFEQTGDRIHAEDAGSDVVECNLLGTVDGTRWDVRSTRIDATGETALGHSVGEVSGLADGRRSVGDE</sequence>
<keyword evidence="3" id="KW-1185">Reference proteome</keyword>
<dbReference type="Proteomes" id="UP001596461">
    <property type="component" value="Unassembled WGS sequence"/>
</dbReference>
<gene>
    <name evidence="2" type="ORF">ACFQL9_02205</name>
</gene>
<dbReference type="RefSeq" id="WP_284031445.1">
    <property type="nucleotide sequence ID" value="NZ_CP126154.1"/>
</dbReference>
<reference evidence="2 3" key="1">
    <citation type="journal article" date="2019" name="Int. J. Syst. Evol. Microbiol.">
        <title>The Global Catalogue of Microorganisms (GCM) 10K type strain sequencing project: providing services to taxonomists for standard genome sequencing and annotation.</title>
        <authorList>
            <consortium name="The Broad Institute Genomics Platform"/>
            <consortium name="The Broad Institute Genome Sequencing Center for Infectious Disease"/>
            <person name="Wu L."/>
            <person name="Ma J."/>
        </authorList>
    </citation>
    <scope>NUCLEOTIDE SEQUENCE [LARGE SCALE GENOMIC DNA]</scope>
    <source>
        <strain evidence="2 3">DT31</strain>
    </source>
</reference>
<evidence type="ECO:0000256" key="1">
    <source>
        <dbReference type="SAM" id="MobiDB-lite"/>
    </source>
</evidence>
<accession>A0ABD5WAC6</accession>